<dbReference type="EMBL" id="JBAHYK010000178">
    <property type="protein sequence ID" value="KAL0577094.1"/>
    <property type="molecule type" value="Genomic_DNA"/>
</dbReference>
<dbReference type="Gene3D" id="3.40.50.1820">
    <property type="entry name" value="alpha/beta hydrolase"/>
    <property type="match status" value="1"/>
</dbReference>
<dbReference type="Proteomes" id="UP001465976">
    <property type="component" value="Unassembled WGS sequence"/>
</dbReference>
<sequence length="300" mass="33743">MATPYSVLTIGHGVNIAYEVRGTRYLDQAVPIVLVGGMTAVRQDWERLSNSLSRSRPVLIYDHRGMGDSKASEDAVADISIETLARDLLALIVHLGWRHVAFCGWSMGGVVLQQLLTLPYHPTNPTTIPFYPTHVLLAATRSMVLAAQHGLQYKPAPGNATTRTPAERRMIAIKILEQTFDPEWLELNRARFEYLCKRGATGIRPPPVVAKQQEALRTFNFAGLLHLLPRDLKIMVIHGELDQVIPLKAAQAMMELLPSAEFVQAGQVRGQVPSHRFGHHWYEYFDIEVWRDVMEAFMSK</sequence>
<dbReference type="InterPro" id="IPR000073">
    <property type="entry name" value="AB_hydrolase_1"/>
</dbReference>
<dbReference type="SUPFAM" id="SSF53474">
    <property type="entry name" value="alpha/beta-Hydrolases"/>
    <property type="match status" value="1"/>
</dbReference>
<evidence type="ECO:0000259" key="1">
    <source>
        <dbReference type="Pfam" id="PF00561"/>
    </source>
</evidence>
<evidence type="ECO:0000313" key="3">
    <source>
        <dbReference type="Proteomes" id="UP001465976"/>
    </source>
</evidence>
<dbReference type="PANTHER" id="PTHR43433:SF5">
    <property type="entry name" value="AB HYDROLASE-1 DOMAIN-CONTAINING PROTEIN"/>
    <property type="match status" value="1"/>
</dbReference>
<organism evidence="2 3">
    <name type="scientific">Marasmius crinis-equi</name>
    <dbReference type="NCBI Taxonomy" id="585013"/>
    <lineage>
        <taxon>Eukaryota</taxon>
        <taxon>Fungi</taxon>
        <taxon>Dikarya</taxon>
        <taxon>Basidiomycota</taxon>
        <taxon>Agaricomycotina</taxon>
        <taxon>Agaricomycetes</taxon>
        <taxon>Agaricomycetidae</taxon>
        <taxon>Agaricales</taxon>
        <taxon>Marasmiineae</taxon>
        <taxon>Marasmiaceae</taxon>
        <taxon>Marasmius</taxon>
    </lineage>
</organism>
<accession>A0ABR3FNT4</accession>
<dbReference type="Pfam" id="PF00561">
    <property type="entry name" value="Abhydrolase_1"/>
    <property type="match status" value="1"/>
</dbReference>
<name>A0ABR3FNT4_9AGAR</name>
<reference evidence="2 3" key="1">
    <citation type="submission" date="2024-02" db="EMBL/GenBank/DDBJ databases">
        <title>A draft genome for the cacao thread blight pathogen Marasmius crinis-equi.</title>
        <authorList>
            <person name="Cohen S.P."/>
            <person name="Baruah I.K."/>
            <person name="Amoako-Attah I."/>
            <person name="Bukari Y."/>
            <person name="Meinhardt L.W."/>
            <person name="Bailey B.A."/>
        </authorList>
    </citation>
    <scope>NUCLEOTIDE SEQUENCE [LARGE SCALE GENOMIC DNA]</scope>
    <source>
        <strain evidence="2 3">GH-76</strain>
    </source>
</reference>
<evidence type="ECO:0000313" key="2">
    <source>
        <dbReference type="EMBL" id="KAL0577094.1"/>
    </source>
</evidence>
<feature type="domain" description="AB hydrolase-1" evidence="1">
    <location>
        <begin position="31"/>
        <end position="116"/>
    </location>
</feature>
<protein>
    <recommendedName>
        <fullName evidence="1">AB hydrolase-1 domain-containing protein</fullName>
    </recommendedName>
</protein>
<comment type="caution">
    <text evidence="2">The sequence shown here is derived from an EMBL/GenBank/DDBJ whole genome shotgun (WGS) entry which is preliminary data.</text>
</comment>
<dbReference type="PANTHER" id="PTHR43433">
    <property type="entry name" value="HYDROLASE, ALPHA/BETA FOLD FAMILY PROTEIN"/>
    <property type="match status" value="1"/>
</dbReference>
<keyword evidence="3" id="KW-1185">Reference proteome</keyword>
<dbReference type="InterPro" id="IPR029058">
    <property type="entry name" value="AB_hydrolase_fold"/>
</dbReference>
<dbReference type="InterPro" id="IPR050471">
    <property type="entry name" value="AB_hydrolase"/>
</dbReference>
<proteinExistence type="predicted"/>
<gene>
    <name evidence="2" type="ORF">V5O48_004886</name>
</gene>